<dbReference type="Proteomes" id="UP000579647">
    <property type="component" value="Unassembled WGS sequence"/>
</dbReference>
<sequence>MAAAPRVAVVLVGQNPTPALLSALTLPVDHLLLVASDGTLAVARRVASAVEALAADRSVRVLSVGSDPHDPGGVTGLLESVRTALNGRPWYLDYTGGTKVMSVAAALHHEHALPPEARAWRFYLDSHSDLLRSADTASPGRPVTGHGVDLRTLAGIHGARWLADRDPKPLRLFLDGGPAALAEAFPKLPESELNGIAAEGRVLAHLRRLLGGRPDSEVLGSRRVADPFRPGGSIADFDILVRHRHRVLCVETKTRAEDVVARAGWTVAKARRVFGGATHVLFVYSGPVVADLRDQVTAYNPALSARHVHVWNLDTLTERVNSFDAVRDAFFPSLADTPPRAAVPAVLPPGPAPVPEPGPPTEPPAHHPGPEEAPLLVTPLGGSRLGALAAMHAHRPARALVLPSKQSLRARVREAAARALRAAELPDAPAADSAALRAEGYRDRVRLAADPVDGYDSGAVQRAVQEWIQAERGRGPGERDGAPRPVVVDITTGTKAMSLGLARAARHVGACATYQLPKDRAVVCLTHGRRGLAGRARIDWSLVLSGYEPLSVPLGEMVTGPARDQVDVALLERAGSALAEAATGECGVWWDVSLSDPQGFLTAQERPGLVLTFDDRAVGLAAPARLRRRTAEGPLRGVSPGAWAQSVFAATTHLNARCDVAGRVLALTRPGRNVTRAGELVDWIAQADPEAPDLTEELNFGEPLRPLVVAVDPEAEAVDCAALNTDVSQL</sequence>
<evidence type="ECO:0000313" key="3">
    <source>
        <dbReference type="Proteomes" id="UP000579647"/>
    </source>
</evidence>
<accession>A0A840W872</accession>
<keyword evidence="3" id="KW-1185">Reference proteome</keyword>
<organism evidence="2 3">
    <name type="scientific">Nocardiopsis metallicus</name>
    <dbReference type="NCBI Taxonomy" id="179819"/>
    <lineage>
        <taxon>Bacteria</taxon>
        <taxon>Bacillati</taxon>
        <taxon>Actinomycetota</taxon>
        <taxon>Actinomycetes</taxon>
        <taxon>Streptosporangiales</taxon>
        <taxon>Nocardiopsidaceae</taxon>
        <taxon>Nocardiopsis</taxon>
    </lineage>
</organism>
<evidence type="ECO:0000313" key="2">
    <source>
        <dbReference type="EMBL" id="MBB5491573.1"/>
    </source>
</evidence>
<reference evidence="2 3" key="1">
    <citation type="submission" date="2020-08" db="EMBL/GenBank/DDBJ databases">
        <title>Sequencing the genomes of 1000 actinobacteria strains.</title>
        <authorList>
            <person name="Klenk H.-P."/>
        </authorList>
    </citation>
    <scope>NUCLEOTIDE SEQUENCE [LARGE SCALE GENOMIC DNA]</scope>
    <source>
        <strain evidence="2 3">DSM 44598</strain>
    </source>
</reference>
<gene>
    <name evidence="2" type="ORF">HNR07_002710</name>
</gene>
<comment type="caution">
    <text evidence="2">The sequence shown here is derived from an EMBL/GenBank/DDBJ whole genome shotgun (WGS) entry which is preliminary data.</text>
</comment>
<dbReference type="SUPFAM" id="SSF52980">
    <property type="entry name" value="Restriction endonuclease-like"/>
    <property type="match status" value="1"/>
</dbReference>
<dbReference type="AlphaFoldDB" id="A0A840W872"/>
<dbReference type="RefSeq" id="WP_184365237.1">
    <property type="nucleotide sequence ID" value="NZ_BAAAKM010000152.1"/>
</dbReference>
<proteinExistence type="predicted"/>
<dbReference type="EMBL" id="JACHDO010000001">
    <property type="protein sequence ID" value="MBB5491573.1"/>
    <property type="molecule type" value="Genomic_DNA"/>
</dbReference>
<protein>
    <submittedName>
        <fullName evidence="2">Uncharacterized protein</fullName>
    </submittedName>
</protein>
<name>A0A840W872_9ACTN</name>
<feature type="compositionally biased region" description="Pro residues" evidence="1">
    <location>
        <begin position="346"/>
        <end position="363"/>
    </location>
</feature>
<dbReference type="InterPro" id="IPR011335">
    <property type="entry name" value="Restrct_endonuc-II-like"/>
</dbReference>
<dbReference type="Gene3D" id="3.40.50.10770">
    <property type="entry name" value="Hypothetical protein VC1899 like domain (Restriction endonuclease-like)"/>
    <property type="match status" value="1"/>
</dbReference>
<evidence type="ECO:0000256" key="1">
    <source>
        <dbReference type="SAM" id="MobiDB-lite"/>
    </source>
</evidence>
<feature type="region of interest" description="Disordered" evidence="1">
    <location>
        <begin position="346"/>
        <end position="373"/>
    </location>
</feature>